<reference evidence="2" key="1">
    <citation type="journal article" date="2014" name="Front. Microbiol.">
        <title>High frequency of phylogenetically diverse reductive dehalogenase-homologous genes in deep subseafloor sedimentary metagenomes.</title>
        <authorList>
            <person name="Kawai M."/>
            <person name="Futagami T."/>
            <person name="Toyoda A."/>
            <person name="Takaki Y."/>
            <person name="Nishi S."/>
            <person name="Hori S."/>
            <person name="Arai W."/>
            <person name="Tsubouchi T."/>
            <person name="Morono Y."/>
            <person name="Uchiyama I."/>
            <person name="Ito T."/>
            <person name="Fujiyama A."/>
            <person name="Inagaki F."/>
            <person name="Takami H."/>
        </authorList>
    </citation>
    <scope>NUCLEOTIDE SEQUENCE</scope>
    <source>
        <strain evidence="2">Expedition CK06-06</strain>
    </source>
</reference>
<sequence length="225" mass="26845">QLKSYRNTGKIKPLSDPEKITKIRSIITDIYRSWRHIFTKKDIERIVNLEKYILEYEALLKQIKQSEDEISQEESSLDDLRRSLDETRSELKKYRKFYGYIVARFDANLYEIAPMRWDYYWGSYPSMKHAILRTMTVEYTTKGTFSLWVKDVGTMPITTVDGFQETWTVYEEASEASYLKERKKEITDSIRDTKVILKKKKRTKSSLLTQKNTLIRRINYTLSTL</sequence>
<name>X1H1C9_9ZZZZ</name>
<protein>
    <submittedName>
        <fullName evidence="2">Uncharacterized protein</fullName>
    </submittedName>
</protein>
<dbReference type="EMBL" id="BARU01006942">
    <property type="protein sequence ID" value="GAH39058.1"/>
    <property type="molecule type" value="Genomic_DNA"/>
</dbReference>
<evidence type="ECO:0000313" key="2">
    <source>
        <dbReference type="EMBL" id="GAH39058.1"/>
    </source>
</evidence>
<evidence type="ECO:0000256" key="1">
    <source>
        <dbReference type="SAM" id="Coils"/>
    </source>
</evidence>
<gene>
    <name evidence="2" type="ORF">S03H2_13682</name>
</gene>
<feature type="coiled-coil region" evidence="1">
    <location>
        <begin position="49"/>
        <end position="97"/>
    </location>
</feature>
<comment type="caution">
    <text evidence="2">The sequence shown here is derived from an EMBL/GenBank/DDBJ whole genome shotgun (WGS) entry which is preliminary data.</text>
</comment>
<dbReference type="AlphaFoldDB" id="X1H1C9"/>
<keyword evidence="1" id="KW-0175">Coiled coil</keyword>
<accession>X1H1C9</accession>
<proteinExistence type="predicted"/>
<feature type="non-terminal residue" evidence="2">
    <location>
        <position position="1"/>
    </location>
</feature>
<organism evidence="2">
    <name type="scientific">marine sediment metagenome</name>
    <dbReference type="NCBI Taxonomy" id="412755"/>
    <lineage>
        <taxon>unclassified sequences</taxon>
        <taxon>metagenomes</taxon>
        <taxon>ecological metagenomes</taxon>
    </lineage>
</organism>